<name>A0A7R5WG31_9POXV</name>
<evidence type="ECO:0000313" key="2">
    <source>
        <dbReference type="Proteomes" id="UP000593702"/>
    </source>
</evidence>
<dbReference type="Proteomes" id="UP000593702">
    <property type="component" value="Segment"/>
</dbReference>
<organism evidence="1 2">
    <name type="scientific">Diachasmimorpha longicaudata entomopoxvirus</name>
    <dbReference type="NCBI Taxonomy" id="109981"/>
    <lineage>
        <taxon>Viruses</taxon>
        <taxon>Varidnaviria</taxon>
        <taxon>Bamfordvirae</taxon>
        <taxon>Nucleocytoviricota</taxon>
        <taxon>Pokkesviricetes</taxon>
        <taxon>Chitovirales</taxon>
        <taxon>Poxviridae</taxon>
        <taxon>Entomopoxvirinae</taxon>
        <taxon>Epsilonentomopoxvirus</taxon>
        <taxon>Epsilonentomopoxvirus dlongicaudata</taxon>
        <taxon>Diachasmimorpha entomopoxvirus</taxon>
    </lineage>
</organism>
<sequence length="227" mass="26410">MILNENNYTAEHVVIVYTGKDVWSKTSPKSDYSFDINNLEATGWKKETTGKSLTSYKIINSELERANFYNTYDEIPECDIQTITTMVEPYFYIIPPLKELKNLTCHVLEIDYEVPRRNGKFELPRDKPDKEYYIVDFFEMGYNDRFSKDLQNVYKDLAEYRVGTGHFFKLPNISDALDSISKHSKLGKVILTYKSSEEPQTSADICFTNYFANIALDPKLVKQYNTS</sequence>
<dbReference type="EMBL" id="KR095315">
    <property type="protein sequence ID" value="AKS26380.1"/>
    <property type="molecule type" value="Genomic_DNA"/>
</dbReference>
<reference evidence="1 2" key="1">
    <citation type="submission" date="2015-04" db="EMBL/GenBank/DDBJ databases">
        <title>Diachasmimorpha longicaudata entomopoxvirus genome.</title>
        <authorList>
            <person name="Coffman K.A."/>
            <person name="Burke G.R."/>
        </authorList>
    </citation>
    <scope>NUCLEOTIDE SEQUENCE [LARGE SCALE GENOMIC DNA]</scope>
</reference>
<gene>
    <name evidence="1" type="ORF">DLEV_089</name>
</gene>
<protein>
    <submittedName>
        <fullName evidence="1">Uncharacterized protein</fullName>
    </submittedName>
</protein>
<keyword evidence="2" id="KW-1185">Reference proteome</keyword>
<evidence type="ECO:0000313" key="1">
    <source>
        <dbReference type="EMBL" id="AKS26380.1"/>
    </source>
</evidence>
<accession>A0A7R5WG31</accession>
<proteinExistence type="predicted"/>